<dbReference type="PANTHER" id="PTHR43179">
    <property type="entry name" value="RHAMNOSYLTRANSFERASE WBBL"/>
    <property type="match status" value="1"/>
</dbReference>
<evidence type="ECO:0000313" key="8">
    <source>
        <dbReference type="Proteomes" id="UP000291758"/>
    </source>
</evidence>
<accession>A0A4P6EZ85</accession>
<keyword evidence="8" id="KW-1185">Reference proteome</keyword>
<keyword evidence="3" id="KW-0328">Glycosyltransferase</keyword>
<reference evidence="7 8" key="1">
    <citation type="submission" date="2019-01" db="EMBL/GenBank/DDBJ databases">
        <title>Genome sequencing of strain 2JSPR-7.</title>
        <authorList>
            <person name="Heo J."/>
            <person name="Kim S.-J."/>
            <person name="Kim J.-S."/>
            <person name="Hong S.-B."/>
            <person name="Kwon S.-W."/>
        </authorList>
    </citation>
    <scope>NUCLEOTIDE SEQUENCE [LARGE SCALE GENOMIC DNA]</scope>
    <source>
        <strain evidence="7 8">2JSPR-7</strain>
    </source>
</reference>
<feature type="region of interest" description="Disordered" evidence="5">
    <location>
        <begin position="1"/>
        <end position="43"/>
    </location>
</feature>
<organism evidence="7 8">
    <name type="scientific">Xylanimonas allomyrinae</name>
    <dbReference type="NCBI Taxonomy" id="2509459"/>
    <lineage>
        <taxon>Bacteria</taxon>
        <taxon>Bacillati</taxon>
        <taxon>Actinomycetota</taxon>
        <taxon>Actinomycetes</taxon>
        <taxon>Micrococcales</taxon>
        <taxon>Promicromonosporaceae</taxon>
        <taxon>Xylanimonas</taxon>
    </lineage>
</organism>
<evidence type="ECO:0000259" key="6">
    <source>
        <dbReference type="Pfam" id="PF00535"/>
    </source>
</evidence>
<proteinExistence type="inferred from homology"/>
<keyword evidence="4 7" id="KW-0808">Transferase</keyword>
<protein>
    <submittedName>
        <fullName evidence="7">Glycosyltransferase</fullName>
    </submittedName>
</protein>
<dbReference type="Proteomes" id="UP000291758">
    <property type="component" value="Chromosome"/>
</dbReference>
<dbReference type="Gene3D" id="3.40.50.2000">
    <property type="entry name" value="Glycogen Phosphorylase B"/>
    <property type="match status" value="1"/>
</dbReference>
<gene>
    <name evidence="7" type="ORF">ET495_09100</name>
</gene>
<evidence type="ECO:0000256" key="1">
    <source>
        <dbReference type="ARBA" id="ARBA00004776"/>
    </source>
</evidence>
<dbReference type="CDD" id="cd04186">
    <property type="entry name" value="GT_2_like_c"/>
    <property type="match status" value="1"/>
</dbReference>
<comment type="pathway">
    <text evidence="1">Cell wall biogenesis; cell wall polysaccharide biosynthesis.</text>
</comment>
<dbReference type="OrthoDB" id="9771846at2"/>
<name>A0A4P6EZ85_9MICO</name>
<dbReference type="InterPro" id="IPR001173">
    <property type="entry name" value="Glyco_trans_2-like"/>
</dbReference>
<comment type="similarity">
    <text evidence="2">Belongs to the glycosyltransferase 2 family.</text>
</comment>
<evidence type="ECO:0000256" key="4">
    <source>
        <dbReference type="ARBA" id="ARBA00022679"/>
    </source>
</evidence>
<dbReference type="InterPro" id="IPR029044">
    <property type="entry name" value="Nucleotide-diphossugar_trans"/>
</dbReference>
<feature type="compositionally biased region" description="Basic residues" evidence="5">
    <location>
        <begin position="14"/>
        <end position="24"/>
    </location>
</feature>
<evidence type="ECO:0000256" key="5">
    <source>
        <dbReference type="SAM" id="MobiDB-lite"/>
    </source>
</evidence>
<feature type="domain" description="Glycosyltransferase 2-like" evidence="6">
    <location>
        <begin position="75"/>
        <end position="162"/>
    </location>
</feature>
<dbReference type="Pfam" id="PF00535">
    <property type="entry name" value="Glycos_transf_2"/>
    <property type="match status" value="1"/>
</dbReference>
<evidence type="ECO:0000313" key="7">
    <source>
        <dbReference type="EMBL" id="QAY63378.1"/>
    </source>
</evidence>
<sequence>MGAGRRPAYPGARTARHRRARRRSIPSDDEERPVTTAESPAHTTRPGVVSVILVNYKGAEDTITCLGYFDDVEWPRDLLELIVVDNDSQDGSAEKIRAAVPHATVVESGGNLGFAGGCNAGVAHASGEYVGFINNDARPGPQWISAAVAAMRADSTIGAVASKVLDWDGNLVDYVDGSLTWWGAGYKREAEQPDGPQYDVAKDVLYGTGAAMFVPAALYREVGGFDERFFMFYEDVDLGWRLNVLGYRVRYVPESLAYHKHHVTMKKFGNFRETYLLERNALLSMYKNLDDESLAQALPAAMALAVRRSMARTATDARMLDLQVRPGGDGVGTVEVQKMALTGPLALDYFVEQIEDGLHDARLEIQARRRRSDREIAPLYRKAIEAAYAFEGYNTGHDALVQAFGIDKRFASRQRVLVVTGEPLGEKLAGPAIRAWEIAKALSPVADVRLLSTSDATVTSPDFEIVTAAGPQLRKDTDWADVIVFQGFLLEGAPWLMSSSKILVADIYDPMHLEQLEQARDLGPEGRALAVRGTTEALNKQLARADFFLCASEKQRDFWLGQLAGQGRINALVYDEDHSLDSLIAVVPFGVADDAPIQTARAIKGTVPGIGVDDKVILWGGGVYNWFDPLTLVRAVDRLVKRHPEVKLYFLGLKHPNPGVPDMRIAWELKKLAGELGLTDKNVFFNEGWVPYNERANYLLDADLGVSTHFHHIETAFSFRTRILDYLWAGLPIVATGGDTFDALITEHGLGQTVPPEDVDALEAALEKYLFDDEAITAARAAVSDFADSLRWASVLRPLVEFCRFPRRAADLEHTGADVTIGASAHPKPWSVLGDLRLLREYSQAGGMTEVVRRAAGRVRRIAQKN</sequence>
<dbReference type="SUPFAM" id="SSF53448">
    <property type="entry name" value="Nucleotide-diphospho-sugar transferases"/>
    <property type="match status" value="1"/>
</dbReference>
<dbReference type="PANTHER" id="PTHR43179:SF12">
    <property type="entry name" value="GALACTOFURANOSYLTRANSFERASE GLFT2"/>
    <property type="match status" value="1"/>
</dbReference>
<dbReference type="AlphaFoldDB" id="A0A4P6EZ85"/>
<dbReference type="KEGG" id="xyl:ET495_09100"/>
<dbReference type="SUPFAM" id="SSF53756">
    <property type="entry name" value="UDP-Glycosyltransferase/glycogen phosphorylase"/>
    <property type="match status" value="1"/>
</dbReference>
<evidence type="ECO:0000256" key="3">
    <source>
        <dbReference type="ARBA" id="ARBA00022676"/>
    </source>
</evidence>
<dbReference type="EMBL" id="CP035495">
    <property type="protein sequence ID" value="QAY63378.1"/>
    <property type="molecule type" value="Genomic_DNA"/>
</dbReference>
<dbReference type="Pfam" id="PF13692">
    <property type="entry name" value="Glyco_trans_1_4"/>
    <property type="match status" value="1"/>
</dbReference>
<dbReference type="GO" id="GO:0016757">
    <property type="term" value="F:glycosyltransferase activity"/>
    <property type="evidence" value="ECO:0007669"/>
    <property type="project" value="UniProtKB-KW"/>
</dbReference>
<dbReference type="Gene3D" id="3.90.550.10">
    <property type="entry name" value="Spore Coat Polysaccharide Biosynthesis Protein SpsA, Chain A"/>
    <property type="match status" value="1"/>
</dbReference>
<evidence type="ECO:0000256" key="2">
    <source>
        <dbReference type="ARBA" id="ARBA00006739"/>
    </source>
</evidence>